<dbReference type="AlphaFoldDB" id="A0A8K1FXL9"/>
<evidence type="ECO:0000313" key="3">
    <source>
        <dbReference type="Proteomes" id="UP000796761"/>
    </source>
</evidence>
<feature type="region of interest" description="Disordered" evidence="1">
    <location>
        <begin position="63"/>
        <end position="88"/>
    </location>
</feature>
<accession>A0A8K1FXL9</accession>
<keyword evidence="3" id="KW-1185">Reference proteome</keyword>
<dbReference type="EMBL" id="SWJQ01001651">
    <property type="protein sequence ID" value="TRZ07717.1"/>
    <property type="molecule type" value="Genomic_DNA"/>
</dbReference>
<gene>
    <name evidence="2" type="ORF">HGM15179_019388</name>
</gene>
<proteinExistence type="predicted"/>
<reference evidence="2" key="1">
    <citation type="submission" date="2019-04" db="EMBL/GenBank/DDBJ databases">
        <title>Genome assembly of Zosterops borbonicus 15179.</title>
        <authorList>
            <person name="Leroy T."/>
            <person name="Anselmetti Y."/>
            <person name="Tilak M.-K."/>
            <person name="Nabholz B."/>
        </authorList>
    </citation>
    <scope>NUCLEOTIDE SEQUENCE</scope>
    <source>
        <strain evidence="2">HGM_15179</strain>
        <tissue evidence="2">Muscle</tissue>
    </source>
</reference>
<evidence type="ECO:0000256" key="1">
    <source>
        <dbReference type="SAM" id="MobiDB-lite"/>
    </source>
</evidence>
<name>A0A8K1FXL9_9PASS</name>
<comment type="caution">
    <text evidence="2">The sequence shown here is derived from an EMBL/GenBank/DDBJ whole genome shotgun (WGS) entry which is preliminary data.</text>
</comment>
<evidence type="ECO:0000313" key="2">
    <source>
        <dbReference type="EMBL" id="TRZ07717.1"/>
    </source>
</evidence>
<feature type="compositionally biased region" description="Basic and acidic residues" evidence="1">
    <location>
        <begin position="78"/>
        <end position="88"/>
    </location>
</feature>
<sequence>MGPLKNTLAAEKMVYLAIGGNPMGEGKGRGLVLETLQKSSTLKRNPSNKLTIKIHAIFSSPVTDHESEEIGTCPSAFPREDVEDHNEV</sequence>
<dbReference type="Proteomes" id="UP000796761">
    <property type="component" value="Unassembled WGS sequence"/>
</dbReference>
<organism evidence="2 3">
    <name type="scientific">Zosterops borbonicus</name>
    <dbReference type="NCBI Taxonomy" id="364589"/>
    <lineage>
        <taxon>Eukaryota</taxon>
        <taxon>Metazoa</taxon>
        <taxon>Chordata</taxon>
        <taxon>Craniata</taxon>
        <taxon>Vertebrata</taxon>
        <taxon>Euteleostomi</taxon>
        <taxon>Archelosauria</taxon>
        <taxon>Archosauria</taxon>
        <taxon>Dinosauria</taxon>
        <taxon>Saurischia</taxon>
        <taxon>Theropoda</taxon>
        <taxon>Coelurosauria</taxon>
        <taxon>Aves</taxon>
        <taxon>Neognathae</taxon>
        <taxon>Neoaves</taxon>
        <taxon>Telluraves</taxon>
        <taxon>Australaves</taxon>
        <taxon>Passeriformes</taxon>
        <taxon>Sylvioidea</taxon>
        <taxon>Zosteropidae</taxon>
        <taxon>Zosterops</taxon>
    </lineage>
</organism>
<protein>
    <submittedName>
        <fullName evidence="2">Uncharacterized protein</fullName>
    </submittedName>
</protein>